<accession>A0A6N9T0X0</accession>
<dbReference type="PANTHER" id="PTHR10443:SF12">
    <property type="entry name" value="DIPEPTIDASE"/>
    <property type="match status" value="1"/>
</dbReference>
<proteinExistence type="predicted"/>
<dbReference type="InterPro" id="IPR008257">
    <property type="entry name" value="Pept_M19"/>
</dbReference>
<keyword evidence="2" id="KW-1185">Reference proteome</keyword>
<evidence type="ECO:0000313" key="2">
    <source>
        <dbReference type="Proteomes" id="UP000469011"/>
    </source>
</evidence>
<dbReference type="Pfam" id="PF01244">
    <property type="entry name" value="Peptidase_M19"/>
    <property type="match status" value="1"/>
</dbReference>
<dbReference type="EMBL" id="JAAAMG010000002">
    <property type="protein sequence ID" value="NDW03706.1"/>
    <property type="molecule type" value="Genomic_DNA"/>
</dbReference>
<comment type="caution">
    <text evidence="1">The sequence shown here is derived from an EMBL/GenBank/DDBJ whole genome shotgun (WGS) entry which is preliminary data.</text>
</comment>
<dbReference type="RefSeq" id="WP_163461309.1">
    <property type="nucleotide sequence ID" value="NZ_JAAAMG010000002.1"/>
</dbReference>
<dbReference type="InterPro" id="IPR032466">
    <property type="entry name" value="Metal_Hydrolase"/>
</dbReference>
<dbReference type="GO" id="GO:0006508">
    <property type="term" value="P:proteolysis"/>
    <property type="evidence" value="ECO:0007669"/>
    <property type="project" value="InterPro"/>
</dbReference>
<dbReference type="PANTHER" id="PTHR10443">
    <property type="entry name" value="MICROSOMAL DIPEPTIDASE"/>
    <property type="match status" value="1"/>
</dbReference>
<organism evidence="1 2">
    <name type="scientific">Jiella pacifica</name>
    <dbReference type="NCBI Taxonomy" id="2696469"/>
    <lineage>
        <taxon>Bacteria</taxon>
        <taxon>Pseudomonadati</taxon>
        <taxon>Pseudomonadota</taxon>
        <taxon>Alphaproteobacteria</taxon>
        <taxon>Hyphomicrobiales</taxon>
        <taxon>Aurantimonadaceae</taxon>
        <taxon>Jiella</taxon>
    </lineage>
</organism>
<dbReference type="GO" id="GO:0070573">
    <property type="term" value="F:metallodipeptidase activity"/>
    <property type="evidence" value="ECO:0007669"/>
    <property type="project" value="InterPro"/>
</dbReference>
<name>A0A6N9T0X0_9HYPH</name>
<dbReference type="Proteomes" id="UP000469011">
    <property type="component" value="Unassembled WGS sequence"/>
</dbReference>
<sequence>MNAPVVFDGHNDALLRLYMDGSQQAIDAFLAGTGPGHIDLVKAKAGNFRGGMFAIFPPSPKGAIDFDRMSPGGYDCLLPEPLEIVFAQAATIGMAAILFRLERGSNGRLRVCRSVADIRAAWAEDAMAAVLHIEGAEAIDADLAMLDVLHAAGLRSIGMVWSRDNIFAHGVPMRFPSSPDIGDGLTEAGERLVKRCNELGILLDLSHLNEKGFWDVARLSDAPLVATHSNVHALCTVSRNLTGRQLAAIAESKGVVGLNFATAFLREDGAMNADTSIETMVRHLDALIEALGEDGVALGSDFDGAVIPAPIGNASGLPALFDALDRRGYGRALIEKIAHGNWLSVLERTWKAPVDRR</sequence>
<dbReference type="AlphaFoldDB" id="A0A6N9T0X0"/>
<protein>
    <submittedName>
        <fullName evidence="1">Peptidase</fullName>
    </submittedName>
</protein>
<reference evidence="1 2" key="1">
    <citation type="submission" date="2020-01" db="EMBL/GenBank/DDBJ databases">
        <title>Jiella pacifica sp. nov.</title>
        <authorList>
            <person name="Xue Z."/>
            <person name="Zhu S."/>
            <person name="Chen J."/>
            <person name="Yang J."/>
        </authorList>
    </citation>
    <scope>NUCLEOTIDE SEQUENCE [LARGE SCALE GENOMIC DNA]</scope>
    <source>
        <strain evidence="1 2">40Bstr34</strain>
    </source>
</reference>
<gene>
    <name evidence="1" type="ORF">GTK09_04630</name>
</gene>
<dbReference type="Gene3D" id="3.20.20.140">
    <property type="entry name" value="Metal-dependent hydrolases"/>
    <property type="match status" value="1"/>
</dbReference>
<dbReference type="SUPFAM" id="SSF51556">
    <property type="entry name" value="Metallo-dependent hydrolases"/>
    <property type="match status" value="1"/>
</dbReference>
<dbReference type="CDD" id="cd01301">
    <property type="entry name" value="rDP_like"/>
    <property type="match status" value="1"/>
</dbReference>
<evidence type="ECO:0000313" key="1">
    <source>
        <dbReference type="EMBL" id="NDW03706.1"/>
    </source>
</evidence>
<dbReference type="PROSITE" id="PS51365">
    <property type="entry name" value="RENAL_DIPEPTIDASE_2"/>
    <property type="match status" value="1"/>
</dbReference>